<accession>A0A9D1CU97</accession>
<feature type="transmembrane region" description="Helical" evidence="6">
    <location>
        <begin position="185"/>
        <end position="209"/>
    </location>
</feature>
<keyword evidence="4 6" id="KW-1133">Transmembrane helix</keyword>
<evidence type="ECO:0000256" key="4">
    <source>
        <dbReference type="ARBA" id="ARBA00022989"/>
    </source>
</evidence>
<evidence type="ECO:0000256" key="6">
    <source>
        <dbReference type="SAM" id="Phobius"/>
    </source>
</evidence>
<keyword evidence="5 6" id="KW-0472">Membrane</keyword>
<dbReference type="PANTHER" id="PTHR30250">
    <property type="entry name" value="PST FAMILY PREDICTED COLANIC ACID TRANSPORTER"/>
    <property type="match status" value="1"/>
</dbReference>
<feature type="transmembrane region" description="Helical" evidence="6">
    <location>
        <begin position="90"/>
        <end position="109"/>
    </location>
</feature>
<keyword evidence="3 6" id="KW-0812">Transmembrane</keyword>
<organism evidence="7 8">
    <name type="scientific">Candidatus Scatomorpha intestinavium</name>
    <dbReference type="NCBI Taxonomy" id="2840922"/>
    <lineage>
        <taxon>Bacteria</taxon>
        <taxon>Bacillati</taxon>
        <taxon>Bacillota</taxon>
        <taxon>Clostridia</taxon>
        <taxon>Eubacteriales</taxon>
        <taxon>Candidatus Scatomorpha</taxon>
    </lineage>
</organism>
<feature type="transmembrane region" description="Helical" evidence="6">
    <location>
        <begin position="390"/>
        <end position="409"/>
    </location>
</feature>
<feature type="transmembrane region" description="Helical" evidence="6">
    <location>
        <begin position="129"/>
        <end position="146"/>
    </location>
</feature>
<feature type="transmembrane region" description="Helical" evidence="6">
    <location>
        <begin position="357"/>
        <end position="378"/>
    </location>
</feature>
<dbReference type="InterPro" id="IPR002797">
    <property type="entry name" value="Polysacc_synth"/>
</dbReference>
<feature type="transmembrane region" description="Helical" evidence="6">
    <location>
        <begin position="452"/>
        <end position="474"/>
    </location>
</feature>
<evidence type="ECO:0000313" key="8">
    <source>
        <dbReference type="Proteomes" id="UP000824262"/>
    </source>
</evidence>
<comment type="caution">
    <text evidence="7">The sequence shown here is derived from an EMBL/GenBank/DDBJ whole genome shotgun (WGS) entry which is preliminary data.</text>
</comment>
<evidence type="ECO:0000313" key="7">
    <source>
        <dbReference type="EMBL" id="HIQ79235.1"/>
    </source>
</evidence>
<dbReference type="CDD" id="cd13124">
    <property type="entry name" value="MATE_SpoVB_like"/>
    <property type="match status" value="1"/>
</dbReference>
<reference evidence="7" key="2">
    <citation type="journal article" date="2021" name="PeerJ">
        <title>Extensive microbial diversity within the chicken gut microbiome revealed by metagenomics and culture.</title>
        <authorList>
            <person name="Gilroy R."/>
            <person name="Ravi A."/>
            <person name="Getino M."/>
            <person name="Pursley I."/>
            <person name="Horton D.L."/>
            <person name="Alikhan N.F."/>
            <person name="Baker D."/>
            <person name="Gharbi K."/>
            <person name="Hall N."/>
            <person name="Watson M."/>
            <person name="Adriaenssens E.M."/>
            <person name="Foster-Nyarko E."/>
            <person name="Jarju S."/>
            <person name="Secka A."/>
            <person name="Antonio M."/>
            <person name="Oren A."/>
            <person name="Chaudhuri R.R."/>
            <person name="La Ragione R."/>
            <person name="Hildebrand F."/>
            <person name="Pallen M.J."/>
        </authorList>
    </citation>
    <scope>NUCLEOTIDE SEQUENCE</scope>
    <source>
        <strain evidence="7">ChiBcolR7-354</strain>
    </source>
</reference>
<reference evidence="7" key="1">
    <citation type="submission" date="2020-10" db="EMBL/GenBank/DDBJ databases">
        <authorList>
            <person name="Gilroy R."/>
        </authorList>
    </citation>
    <scope>NUCLEOTIDE SEQUENCE</scope>
    <source>
        <strain evidence="7">ChiBcolR7-354</strain>
    </source>
</reference>
<feature type="transmembrane region" description="Helical" evidence="6">
    <location>
        <begin position="415"/>
        <end position="440"/>
    </location>
</feature>
<feature type="transmembrane region" description="Helical" evidence="6">
    <location>
        <begin position="158"/>
        <end position="179"/>
    </location>
</feature>
<feature type="transmembrane region" description="Helical" evidence="6">
    <location>
        <begin position="12"/>
        <end position="30"/>
    </location>
</feature>
<feature type="transmembrane region" description="Helical" evidence="6">
    <location>
        <begin position="486"/>
        <end position="509"/>
    </location>
</feature>
<evidence type="ECO:0000256" key="1">
    <source>
        <dbReference type="ARBA" id="ARBA00004651"/>
    </source>
</evidence>
<dbReference type="PIRSF" id="PIRSF038958">
    <property type="entry name" value="PG_synth_SpoVB"/>
    <property type="match status" value="1"/>
</dbReference>
<protein>
    <submittedName>
        <fullName evidence="7">Polysaccharide biosynthesis protein</fullName>
    </submittedName>
</protein>
<dbReference type="InterPro" id="IPR024923">
    <property type="entry name" value="PG_synth_SpoVB"/>
</dbReference>
<evidence type="ECO:0000256" key="3">
    <source>
        <dbReference type="ARBA" id="ARBA00022692"/>
    </source>
</evidence>
<feature type="transmembrane region" description="Helical" evidence="6">
    <location>
        <begin position="330"/>
        <end position="351"/>
    </location>
</feature>
<dbReference type="Proteomes" id="UP000824262">
    <property type="component" value="Unassembled WGS sequence"/>
</dbReference>
<dbReference type="EMBL" id="DVGA01000089">
    <property type="protein sequence ID" value="HIQ79235.1"/>
    <property type="molecule type" value="Genomic_DNA"/>
</dbReference>
<dbReference type="GO" id="GO:0005886">
    <property type="term" value="C:plasma membrane"/>
    <property type="evidence" value="ECO:0007669"/>
    <property type="project" value="UniProtKB-SubCell"/>
</dbReference>
<sequence length="534" mass="56579">MSEPKKQNYLHGAAILAAGVVIMKILGAIYKIPLRNILGDAGYGYFNAAYSIYNVLLTISTAGLPVALSRMISASSTLGRYNQVRRSFRVAYVTLAILGALLTALMLLFPSEMAIVLVHTPESTQSVFALAPAVLLVCVTSAYRGYIQGHSDMRPTTVGQVLEVLVKVIVGLSLAEWLIHAGESVPLASAGAIFGVTAGALAALIYMAVKCRPYRSLPASADEPDSVKRTFAKFVKIGVPITLGASVMSVITLLDTNLVNVRLLDAGLDGQLADTLYGSYSAMLTLYNLPAAFITPLTISVVPAISAAVAARDNGAAGEIAESSLRISTVISLPMGVGLSVLAYPIVNVLYSDTHEIGPTLLVYLGVASFFVCMALMTNAILQAGGNEKYPVWSMLAGGAVKLIVNWVLVGNPDINIVGAPIGTICCYAVMCVMNCFFLMRCMKRPPNFGKVLLRPALSSAVMGLSAWAVYGLAVRFIGGADMGRLVMAVCMCAAILVAVLVYLVMIIATRAVTYEDMKLIPKGELIARILHIK</sequence>
<evidence type="ECO:0000256" key="2">
    <source>
        <dbReference type="ARBA" id="ARBA00022475"/>
    </source>
</evidence>
<dbReference type="InterPro" id="IPR050833">
    <property type="entry name" value="Poly_Biosynth_Transport"/>
</dbReference>
<keyword evidence="2" id="KW-1003">Cell membrane</keyword>
<dbReference type="PANTHER" id="PTHR30250:SF21">
    <property type="entry name" value="LIPID II FLIPPASE MURJ"/>
    <property type="match status" value="1"/>
</dbReference>
<feature type="transmembrane region" description="Helical" evidence="6">
    <location>
        <begin position="50"/>
        <end position="69"/>
    </location>
</feature>
<dbReference type="Pfam" id="PF01943">
    <property type="entry name" value="Polysacc_synt"/>
    <property type="match status" value="1"/>
</dbReference>
<proteinExistence type="predicted"/>
<feature type="transmembrane region" description="Helical" evidence="6">
    <location>
        <begin position="289"/>
        <end position="310"/>
    </location>
</feature>
<gene>
    <name evidence="7" type="ORF">IAB77_08265</name>
</gene>
<name>A0A9D1CU97_9FIRM</name>
<comment type="subcellular location">
    <subcellularLocation>
        <location evidence="1">Cell membrane</location>
        <topology evidence="1">Multi-pass membrane protein</topology>
    </subcellularLocation>
</comment>
<dbReference type="AlphaFoldDB" id="A0A9D1CU97"/>
<feature type="transmembrane region" description="Helical" evidence="6">
    <location>
        <begin position="230"/>
        <end position="254"/>
    </location>
</feature>
<evidence type="ECO:0000256" key="5">
    <source>
        <dbReference type="ARBA" id="ARBA00023136"/>
    </source>
</evidence>